<feature type="region of interest" description="Disordered" evidence="7">
    <location>
        <begin position="453"/>
        <end position="493"/>
    </location>
</feature>
<feature type="compositionally biased region" description="Pro residues" evidence="7">
    <location>
        <begin position="483"/>
        <end position="493"/>
    </location>
</feature>
<feature type="compositionally biased region" description="Basic residues" evidence="7">
    <location>
        <begin position="460"/>
        <end position="477"/>
    </location>
</feature>
<evidence type="ECO:0000313" key="10">
    <source>
        <dbReference type="EMBL" id="VAH33629.1"/>
    </source>
</evidence>
<feature type="transmembrane region" description="Helical" evidence="8">
    <location>
        <begin position="40"/>
        <end position="60"/>
    </location>
</feature>
<gene>
    <name evidence="10" type="ORF">TRITD_2Av1G210050</name>
</gene>
<dbReference type="Gramene" id="TRITD2Av1G210050.1">
    <property type="protein sequence ID" value="TRITD2Av1G210050.1"/>
    <property type="gene ID" value="TRITD2Av1G210050"/>
</dbReference>
<keyword evidence="6 8" id="KW-0472">Membrane</keyword>
<keyword evidence="2" id="KW-0813">Transport</keyword>
<reference evidence="10 11" key="1">
    <citation type="submission" date="2017-09" db="EMBL/GenBank/DDBJ databases">
        <authorList>
            <consortium name="International Durum Wheat Genome Sequencing Consortium (IDWGSC)"/>
            <person name="Milanesi L."/>
        </authorList>
    </citation>
    <scope>NUCLEOTIDE SEQUENCE [LARGE SCALE GENOMIC DNA]</scope>
    <source>
        <strain evidence="11">cv. Svevo</strain>
    </source>
</reference>
<dbReference type="AlphaFoldDB" id="A0A9R1R9W5"/>
<keyword evidence="5 8" id="KW-1133">Transmembrane helix</keyword>
<evidence type="ECO:0000256" key="4">
    <source>
        <dbReference type="ARBA" id="ARBA00022970"/>
    </source>
</evidence>
<name>A0A9R1R9W5_TRITD</name>
<dbReference type="Proteomes" id="UP000324705">
    <property type="component" value="Chromosome 2A"/>
</dbReference>
<evidence type="ECO:0000256" key="7">
    <source>
        <dbReference type="SAM" id="MobiDB-lite"/>
    </source>
</evidence>
<evidence type="ECO:0000256" key="6">
    <source>
        <dbReference type="ARBA" id="ARBA00023136"/>
    </source>
</evidence>
<dbReference type="Pfam" id="PF01490">
    <property type="entry name" value="Aa_trans"/>
    <property type="match status" value="1"/>
</dbReference>
<keyword evidence="11" id="KW-1185">Reference proteome</keyword>
<dbReference type="EMBL" id="LT934113">
    <property type="protein sequence ID" value="VAH33629.1"/>
    <property type="molecule type" value="Genomic_DNA"/>
</dbReference>
<dbReference type="GO" id="GO:0006865">
    <property type="term" value="P:amino acid transport"/>
    <property type="evidence" value="ECO:0007669"/>
    <property type="project" value="UniProtKB-KW"/>
</dbReference>
<feature type="region of interest" description="Disordered" evidence="7">
    <location>
        <begin position="366"/>
        <end position="385"/>
    </location>
</feature>
<dbReference type="PANTHER" id="PTHR48017">
    <property type="entry name" value="OS05G0424000 PROTEIN-RELATED"/>
    <property type="match status" value="1"/>
</dbReference>
<evidence type="ECO:0000256" key="8">
    <source>
        <dbReference type="SAM" id="Phobius"/>
    </source>
</evidence>
<proteinExistence type="predicted"/>
<feature type="transmembrane region" description="Helical" evidence="8">
    <location>
        <begin position="125"/>
        <end position="146"/>
    </location>
</feature>
<evidence type="ECO:0000256" key="1">
    <source>
        <dbReference type="ARBA" id="ARBA00004370"/>
    </source>
</evidence>
<evidence type="ECO:0000256" key="5">
    <source>
        <dbReference type="ARBA" id="ARBA00022989"/>
    </source>
</evidence>
<feature type="transmembrane region" description="Helical" evidence="8">
    <location>
        <begin position="190"/>
        <end position="212"/>
    </location>
</feature>
<evidence type="ECO:0000313" key="11">
    <source>
        <dbReference type="Proteomes" id="UP000324705"/>
    </source>
</evidence>
<comment type="subcellular location">
    <subcellularLocation>
        <location evidence="1">Membrane</location>
    </subcellularLocation>
</comment>
<dbReference type="GO" id="GO:0016020">
    <property type="term" value="C:membrane"/>
    <property type="evidence" value="ECO:0007669"/>
    <property type="project" value="UniProtKB-SubCell"/>
</dbReference>
<feature type="transmembrane region" description="Helical" evidence="8">
    <location>
        <begin position="166"/>
        <end position="183"/>
    </location>
</feature>
<feature type="domain" description="Amino acid transporter transmembrane" evidence="9">
    <location>
        <begin position="33"/>
        <end position="270"/>
    </location>
</feature>
<feature type="region of interest" description="Disordered" evidence="7">
    <location>
        <begin position="276"/>
        <end position="301"/>
    </location>
</feature>
<keyword evidence="4" id="KW-0029">Amino-acid transport</keyword>
<dbReference type="InterPro" id="IPR013057">
    <property type="entry name" value="AA_transpt_TM"/>
</dbReference>
<evidence type="ECO:0000259" key="9">
    <source>
        <dbReference type="Pfam" id="PF01490"/>
    </source>
</evidence>
<accession>A0A9R1R9W5</accession>
<keyword evidence="3 8" id="KW-0812">Transmembrane</keyword>
<sequence length="514" mass="54498">MRRLETGAGGGYDAMGLSKRVDDDLDDDGRPRRTGTAWTASAHIITTVLGSGVLSLAWGVAQLGWVAGPGVMTLFAAVIYYTSALLADCYRTGDPVSGPRNRTYMAAVRATLDESKVKLCGAIQFVNLFGIGIGITIAASVSMLAIKKAGCFHKEGHKGDCNSSSMSPYIAIYGIMEIFFSQIPGLDSMWWLSILATVMSFTYSTIGISLGVAQIVANGGIQGGLTGVAVGINAAGKSITVMEKVWRSLQAFGNMAFAYGFSIVLLEIQARHAEGGGAVGGEGDEEGDGGERGGDDGDLPAVRVRGVRGVRRRGAGQPPHGLRLLRALLAAGPGQRRGRRPPGGHVPGHHPAHLRLRRAARRRGLAGQRVRGHEGGPAVADGRPRVRVPAPADLAHGVRVRDDRRGHGDALLRVRGGAHRRHLLLAAHRLLPRVDVHRAAPGAARQHAVDVPPGAERRVPPRVRRGGGRLRGRRRGRVQGAQPVPPGVTGPPRPAMLRSLNQVGEQRFTASMYY</sequence>
<evidence type="ECO:0000256" key="2">
    <source>
        <dbReference type="ARBA" id="ARBA00022448"/>
    </source>
</evidence>
<feature type="transmembrane region" description="Helical" evidence="8">
    <location>
        <begin position="66"/>
        <end position="87"/>
    </location>
</feature>
<organism evidence="10 11">
    <name type="scientific">Triticum turgidum subsp. durum</name>
    <name type="common">Durum wheat</name>
    <name type="synonym">Triticum durum</name>
    <dbReference type="NCBI Taxonomy" id="4567"/>
    <lineage>
        <taxon>Eukaryota</taxon>
        <taxon>Viridiplantae</taxon>
        <taxon>Streptophyta</taxon>
        <taxon>Embryophyta</taxon>
        <taxon>Tracheophyta</taxon>
        <taxon>Spermatophyta</taxon>
        <taxon>Magnoliopsida</taxon>
        <taxon>Liliopsida</taxon>
        <taxon>Poales</taxon>
        <taxon>Poaceae</taxon>
        <taxon>BOP clade</taxon>
        <taxon>Pooideae</taxon>
        <taxon>Triticodae</taxon>
        <taxon>Triticeae</taxon>
        <taxon>Triticinae</taxon>
        <taxon>Triticum</taxon>
    </lineage>
</organism>
<evidence type="ECO:0000256" key="3">
    <source>
        <dbReference type="ARBA" id="ARBA00022692"/>
    </source>
</evidence>
<protein>
    <recommendedName>
        <fullName evidence="9">Amino acid transporter transmembrane domain-containing protein</fullName>
    </recommendedName>
</protein>